<name>A0ABR9UND9_9CHRO</name>
<dbReference type="CDD" id="cd04301">
    <property type="entry name" value="NAT_SF"/>
    <property type="match status" value="1"/>
</dbReference>
<dbReference type="EMBL" id="JADEWN010000006">
    <property type="protein sequence ID" value="MBE9189530.1"/>
    <property type="molecule type" value="Genomic_DNA"/>
</dbReference>
<dbReference type="RefSeq" id="WP_193930776.1">
    <property type="nucleotide sequence ID" value="NZ_CAWPMZ010000111.1"/>
</dbReference>
<dbReference type="InterPro" id="IPR016181">
    <property type="entry name" value="Acyl_CoA_acyltransferase"/>
</dbReference>
<reference evidence="4 5" key="1">
    <citation type="submission" date="2020-10" db="EMBL/GenBank/DDBJ databases">
        <authorList>
            <person name="Castelo-Branco R."/>
            <person name="Eusebio N."/>
            <person name="Adriana R."/>
            <person name="Vieira A."/>
            <person name="Brugerolle De Fraissinette N."/>
            <person name="Rezende De Castro R."/>
            <person name="Schneider M.P."/>
            <person name="Vasconcelos V."/>
            <person name="Leao P.N."/>
        </authorList>
    </citation>
    <scope>NUCLEOTIDE SEQUENCE [LARGE SCALE GENOMIC DNA]</scope>
    <source>
        <strain evidence="4 5">LEGE 06123</strain>
    </source>
</reference>
<gene>
    <name evidence="4" type="ORF">IQ230_03940</name>
</gene>
<dbReference type="PANTHER" id="PTHR42919">
    <property type="entry name" value="N-ALPHA-ACETYLTRANSFERASE"/>
    <property type="match status" value="1"/>
</dbReference>
<dbReference type="SUPFAM" id="SSF55729">
    <property type="entry name" value="Acyl-CoA N-acyltransferases (Nat)"/>
    <property type="match status" value="1"/>
</dbReference>
<dbReference type="InterPro" id="IPR000182">
    <property type="entry name" value="GNAT_dom"/>
</dbReference>
<evidence type="ECO:0000256" key="2">
    <source>
        <dbReference type="ARBA" id="ARBA00023315"/>
    </source>
</evidence>
<dbReference type="PROSITE" id="PS51186">
    <property type="entry name" value="GNAT"/>
    <property type="match status" value="1"/>
</dbReference>
<dbReference type="InterPro" id="IPR051556">
    <property type="entry name" value="N-term/lysine_N-AcTrnsfr"/>
</dbReference>
<evidence type="ECO:0000256" key="1">
    <source>
        <dbReference type="ARBA" id="ARBA00022679"/>
    </source>
</evidence>
<evidence type="ECO:0000259" key="3">
    <source>
        <dbReference type="PROSITE" id="PS51186"/>
    </source>
</evidence>
<keyword evidence="2" id="KW-0012">Acyltransferase</keyword>
<evidence type="ECO:0000313" key="5">
    <source>
        <dbReference type="Proteomes" id="UP000651156"/>
    </source>
</evidence>
<organism evidence="4 5">
    <name type="scientific">Gloeocapsopsis crepidinum LEGE 06123</name>
    <dbReference type="NCBI Taxonomy" id="588587"/>
    <lineage>
        <taxon>Bacteria</taxon>
        <taxon>Bacillati</taxon>
        <taxon>Cyanobacteriota</taxon>
        <taxon>Cyanophyceae</taxon>
        <taxon>Oscillatoriophycideae</taxon>
        <taxon>Chroococcales</taxon>
        <taxon>Chroococcaceae</taxon>
        <taxon>Gloeocapsopsis</taxon>
    </lineage>
</organism>
<feature type="domain" description="N-acetyltransferase" evidence="3">
    <location>
        <begin position="1"/>
        <end position="117"/>
    </location>
</feature>
<proteinExistence type="predicted"/>
<evidence type="ECO:0000313" key="4">
    <source>
        <dbReference type="EMBL" id="MBE9189530.1"/>
    </source>
</evidence>
<accession>A0ABR9UND9</accession>
<dbReference type="Proteomes" id="UP000651156">
    <property type="component" value="Unassembled WGS sequence"/>
</dbReference>
<comment type="caution">
    <text evidence="4">The sequence shown here is derived from an EMBL/GenBank/DDBJ whole genome shotgun (WGS) entry which is preliminary data.</text>
</comment>
<sequence length="119" mass="14186">MISRTIGWDEELHQQEPCFPERYTMVYRNHDLIGFFAIREASEYLYIHTIQLVASFRGKGYGTTLLQHIENIARTKNLQRIYLSVFKENPAQKLYQRLGYKPIAQDEYLIRMEKLLEAN</sequence>
<protein>
    <submittedName>
        <fullName evidence="4">GNAT family N-acetyltransferase</fullName>
    </submittedName>
</protein>
<dbReference type="Gene3D" id="3.40.630.30">
    <property type="match status" value="1"/>
</dbReference>
<keyword evidence="5" id="KW-1185">Reference proteome</keyword>
<dbReference type="Pfam" id="PF00583">
    <property type="entry name" value="Acetyltransf_1"/>
    <property type="match status" value="1"/>
</dbReference>
<keyword evidence="1" id="KW-0808">Transferase</keyword>
<dbReference type="PANTHER" id="PTHR42919:SF8">
    <property type="entry name" value="N-ALPHA-ACETYLTRANSFERASE 50"/>
    <property type="match status" value="1"/>
</dbReference>